<dbReference type="InterPro" id="IPR008258">
    <property type="entry name" value="Transglycosylase_SLT_dom_1"/>
</dbReference>
<dbReference type="Proteomes" id="UP000228533">
    <property type="component" value="Unassembled WGS sequence"/>
</dbReference>
<comment type="caution">
    <text evidence="3">The sequence shown here is derived from an EMBL/GenBank/DDBJ whole genome shotgun (WGS) entry which is preliminary data.</text>
</comment>
<dbReference type="SUPFAM" id="SSF53955">
    <property type="entry name" value="Lysozyme-like"/>
    <property type="match status" value="1"/>
</dbReference>
<reference evidence="4" key="1">
    <citation type="submission" date="2017-09" db="EMBL/GenBank/DDBJ databases">
        <title>Depth-based differentiation of microbial function through sediment-hosted aquifers and enrichment of novel symbionts in the deep terrestrial subsurface.</title>
        <authorList>
            <person name="Probst A.J."/>
            <person name="Ladd B."/>
            <person name="Jarett J.K."/>
            <person name="Geller-Mcgrath D.E."/>
            <person name="Sieber C.M.K."/>
            <person name="Emerson J.B."/>
            <person name="Anantharaman K."/>
            <person name="Thomas B.C."/>
            <person name="Malmstrom R."/>
            <person name="Stieglmeier M."/>
            <person name="Klingl A."/>
            <person name="Woyke T."/>
            <person name="Ryan C.M."/>
            <person name="Banfield J.F."/>
        </authorList>
    </citation>
    <scope>NUCLEOTIDE SEQUENCE [LARGE SCALE GENOMIC DNA]</scope>
</reference>
<evidence type="ECO:0000313" key="3">
    <source>
        <dbReference type="EMBL" id="PIT96300.1"/>
    </source>
</evidence>
<dbReference type="Pfam" id="PF01464">
    <property type="entry name" value="SLT"/>
    <property type="match status" value="1"/>
</dbReference>
<evidence type="ECO:0000259" key="2">
    <source>
        <dbReference type="Pfam" id="PF01464"/>
    </source>
</evidence>
<dbReference type="Gene3D" id="1.10.530.10">
    <property type="match status" value="1"/>
</dbReference>
<sequence length="257" mass="29055">MHQKLLLTKNLIATKSSRWVEPVKDIIIIIVFVWLFLSAGFLIWYLTEPEPFNLTALSFNIKKLQTILQTNQAYQTSQTIIEIPGISDYTGLPNFYKNVDTYDKFLRKAADKYGLNCTLLKAHMLAESHGRPNIVSPSGAIGLMQLMPATARIMGYTGNLTDPLTSIMAGAKYLKHLEQTACNEKPRNSVCDTAIDIAYQIAAYNGGSRCNKPAQPIDCTNKTVWQCIWYDGYSETRFYVNKVKANYHHLLKTNWGC</sequence>
<name>A0A2M6WU45_9BACT</name>
<accession>A0A2M6WU45</accession>
<feature type="domain" description="Transglycosylase SLT" evidence="2">
    <location>
        <begin position="107"/>
        <end position="212"/>
    </location>
</feature>
<dbReference type="CDD" id="cd00254">
    <property type="entry name" value="LT-like"/>
    <property type="match status" value="1"/>
</dbReference>
<gene>
    <name evidence="3" type="ORF">COT94_01245</name>
</gene>
<evidence type="ECO:0000313" key="4">
    <source>
        <dbReference type="Proteomes" id="UP000228533"/>
    </source>
</evidence>
<dbReference type="PANTHER" id="PTHR37423:SF2">
    <property type="entry name" value="MEMBRANE-BOUND LYTIC MUREIN TRANSGLYCOSYLASE C"/>
    <property type="match status" value="1"/>
</dbReference>
<dbReference type="AlphaFoldDB" id="A0A2M6WU45"/>
<dbReference type="EMBL" id="PFAM01000008">
    <property type="protein sequence ID" value="PIT96300.1"/>
    <property type="molecule type" value="Genomic_DNA"/>
</dbReference>
<dbReference type="InterPro" id="IPR023346">
    <property type="entry name" value="Lysozyme-like_dom_sf"/>
</dbReference>
<proteinExistence type="predicted"/>
<keyword evidence="1" id="KW-0812">Transmembrane</keyword>
<evidence type="ECO:0000256" key="1">
    <source>
        <dbReference type="SAM" id="Phobius"/>
    </source>
</evidence>
<protein>
    <recommendedName>
        <fullName evidence="2">Transglycosylase SLT domain-containing protein</fullName>
    </recommendedName>
</protein>
<keyword evidence="1" id="KW-0472">Membrane</keyword>
<organism evidence="3 4">
    <name type="scientific">Candidatus Falkowbacteria bacterium CG10_big_fil_rev_8_21_14_0_10_37_14</name>
    <dbReference type="NCBI Taxonomy" id="1974561"/>
    <lineage>
        <taxon>Bacteria</taxon>
        <taxon>Candidatus Falkowiibacteriota</taxon>
    </lineage>
</organism>
<keyword evidence="1" id="KW-1133">Transmembrane helix</keyword>
<feature type="transmembrane region" description="Helical" evidence="1">
    <location>
        <begin position="26"/>
        <end position="46"/>
    </location>
</feature>
<dbReference type="PANTHER" id="PTHR37423">
    <property type="entry name" value="SOLUBLE LYTIC MUREIN TRANSGLYCOSYLASE-RELATED"/>
    <property type="match status" value="1"/>
</dbReference>